<dbReference type="AlphaFoldDB" id="A0A127JTF7"/>
<dbReference type="GO" id="GO:0016791">
    <property type="term" value="F:phosphatase activity"/>
    <property type="evidence" value="ECO:0007669"/>
    <property type="project" value="TreeGrafter"/>
</dbReference>
<evidence type="ECO:0000259" key="1">
    <source>
        <dbReference type="Pfam" id="PF00149"/>
    </source>
</evidence>
<keyword evidence="3" id="KW-1185">Reference proteome</keyword>
<dbReference type="Pfam" id="PF00149">
    <property type="entry name" value="Metallophos"/>
    <property type="match status" value="1"/>
</dbReference>
<dbReference type="InterPro" id="IPR029052">
    <property type="entry name" value="Metallo-depent_PP-like"/>
</dbReference>
<proteinExistence type="predicted"/>
<dbReference type="RefSeq" id="WP_061499029.1">
    <property type="nucleotide sequence ID" value="NZ_CP010951.1"/>
</dbReference>
<dbReference type="PANTHER" id="PTHR42850">
    <property type="entry name" value="METALLOPHOSPHOESTERASE"/>
    <property type="match status" value="1"/>
</dbReference>
<sequence>MNYDVIGDIHGHAGKLSALLRKLGYRERAGSWVPPEGAMAIFVGDLIDRGPDQLATLDIVRGMVDGGHARCVMGNHEFNAIAYATRRQGTDDFLRPHSDKNNRQHDAFLRAVEGDSRKYRELIDWFRTLPVALDLGGIRAVHAWWNLDFVRRVDEARGGKPLDDAFMHQACTKGTELYAAMDGLTKGCEVELPGGHDFVDHDGTTRHEVRVRWWMAEPTSYRDYAAMDSKQQAALPDLPVEAQHRLAAIDGAPVFVGHYWFDGPQRLDSTRLACVDYSAAKEGQPLVAYRWQGEPELTDKHFVSAGA</sequence>
<dbReference type="InterPro" id="IPR004843">
    <property type="entry name" value="Calcineurin-like_PHP"/>
</dbReference>
<evidence type="ECO:0000313" key="2">
    <source>
        <dbReference type="EMBL" id="AMO23247.1"/>
    </source>
</evidence>
<evidence type="ECO:0000313" key="3">
    <source>
        <dbReference type="Proteomes" id="UP000070433"/>
    </source>
</evidence>
<dbReference type="OrthoDB" id="9807890at2"/>
<name>A0A127JTF7_9BURK</name>
<gene>
    <name evidence="2" type="ORF">UC35_10520</name>
</gene>
<dbReference type="Gene3D" id="3.60.21.10">
    <property type="match status" value="1"/>
</dbReference>
<dbReference type="InterPro" id="IPR050126">
    <property type="entry name" value="Ap4A_hydrolase"/>
</dbReference>
<dbReference type="Proteomes" id="UP000070433">
    <property type="component" value="Chromosome"/>
</dbReference>
<feature type="domain" description="Calcineurin-like phosphoesterase" evidence="1">
    <location>
        <begin position="3"/>
        <end position="154"/>
    </location>
</feature>
<reference evidence="2 3" key="1">
    <citation type="journal article" date="2014" name="Int. J. Syst. Evol. Microbiol.">
        <title>Ramlibacter solisilvae sp. nov., isolated from forest soil, and emended description of the genus Ramlibacter.</title>
        <authorList>
            <person name="Lee H.J."/>
            <person name="Lee S.H."/>
            <person name="Lee S.S."/>
            <person name="Lee J.S."/>
            <person name="Kim Y."/>
            <person name="Kim S.C."/>
            <person name="Jeon C.O."/>
        </authorList>
    </citation>
    <scope>NUCLEOTIDE SEQUENCE [LARGE SCALE GENOMIC DNA]</scope>
    <source>
        <strain evidence="2 3">5-10</strain>
    </source>
</reference>
<dbReference type="GO" id="GO:0005737">
    <property type="term" value="C:cytoplasm"/>
    <property type="evidence" value="ECO:0007669"/>
    <property type="project" value="TreeGrafter"/>
</dbReference>
<dbReference type="PANTHER" id="PTHR42850:SF7">
    <property type="entry name" value="BIS(5'-NUCLEOSYL)-TETRAPHOSPHATASE PRPE [ASYMMETRICAL]"/>
    <property type="match status" value="1"/>
</dbReference>
<dbReference type="PATRIC" id="fig|94132.3.peg.2140"/>
<organism evidence="2 3">
    <name type="scientific">Ramlibacter tataouinensis</name>
    <dbReference type="NCBI Taxonomy" id="94132"/>
    <lineage>
        <taxon>Bacteria</taxon>
        <taxon>Pseudomonadati</taxon>
        <taxon>Pseudomonadota</taxon>
        <taxon>Betaproteobacteria</taxon>
        <taxon>Burkholderiales</taxon>
        <taxon>Comamonadaceae</taxon>
        <taxon>Ramlibacter</taxon>
    </lineage>
</organism>
<protein>
    <recommendedName>
        <fullName evidence="1">Calcineurin-like phosphoesterase domain-containing protein</fullName>
    </recommendedName>
</protein>
<dbReference type="EMBL" id="CP010951">
    <property type="protein sequence ID" value="AMO23247.1"/>
    <property type="molecule type" value="Genomic_DNA"/>
</dbReference>
<accession>A0A127JTF7</accession>
<dbReference type="SUPFAM" id="SSF56300">
    <property type="entry name" value="Metallo-dependent phosphatases"/>
    <property type="match status" value="1"/>
</dbReference>